<reference evidence="4" key="1">
    <citation type="journal article" date="2019" name="Int. J. Syst. Evol. Microbiol.">
        <title>The Global Catalogue of Microorganisms (GCM) 10K type strain sequencing project: providing services to taxonomists for standard genome sequencing and annotation.</title>
        <authorList>
            <consortium name="The Broad Institute Genomics Platform"/>
            <consortium name="The Broad Institute Genome Sequencing Center for Infectious Disease"/>
            <person name="Wu L."/>
            <person name="Ma J."/>
        </authorList>
    </citation>
    <scope>NUCLEOTIDE SEQUENCE [LARGE SCALE GENOMIC DNA]</scope>
    <source>
        <strain evidence="4">JCM 16925</strain>
    </source>
</reference>
<dbReference type="PANTHER" id="PTHR35400:SF3">
    <property type="entry name" value="SLL1072 PROTEIN"/>
    <property type="match status" value="1"/>
</dbReference>
<evidence type="ECO:0000256" key="1">
    <source>
        <dbReference type="SAM" id="MobiDB-lite"/>
    </source>
</evidence>
<dbReference type="SUPFAM" id="SSF52980">
    <property type="entry name" value="Restriction endonuclease-like"/>
    <property type="match status" value="1"/>
</dbReference>
<proteinExistence type="predicted"/>
<keyword evidence="4" id="KW-1185">Reference proteome</keyword>
<dbReference type="EMBL" id="BAAAZY010000011">
    <property type="protein sequence ID" value="GAA4065082.1"/>
    <property type="molecule type" value="Genomic_DNA"/>
</dbReference>
<dbReference type="Pfam" id="PF05685">
    <property type="entry name" value="Uma2"/>
    <property type="match status" value="1"/>
</dbReference>
<evidence type="ECO:0000313" key="3">
    <source>
        <dbReference type="EMBL" id="GAA4065082.1"/>
    </source>
</evidence>
<accession>A0ABP7VE70</accession>
<dbReference type="CDD" id="cd06260">
    <property type="entry name" value="DUF820-like"/>
    <property type="match status" value="1"/>
</dbReference>
<feature type="domain" description="Putative restriction endonuclease" evidence="2">
    <location>
        <begin position="78"/>
        <end position="239"/>
    </location>
</feature>
<dbReference type="InterPro" id="IPR012296">
    <property type="entry name" value="Nuclease_put_TT1808"/>
</dbReference>
<dbReference type="Gene3D" id="3.90.1570.10">
    <property type="entry name" value="tt1808, chain A"/>
    <property type="match status" value="1"/>
</dbReference>
<dbReference type="PANTHER" id="PTHR35400">
    <property type="entry name" value="SLR1083 PROTEIN"/>
    <property type="match status" value="1"/>
</dbReference>
<evidence type="ECO:0000313" key="4">
    <source>
        <dbReference type="Proteomes" id="UP001499984"/>
    </source>
</evidence>
<protein>
    <recommendedName>
        <fullName evidence="2">Putative restriction endonuclease domain-containing protein</fullName>
    </recommendedName>
</protein>
<evidence type="ECO:0000259" key="2">
    <source>
        <dbReference type="Pfam" id="PF05685"/>
    </source>
</evidence>
<sequence length="243" mass="26226">MNGSAFAVQAPRLPWEGRVERGRSVMAVAEPIIMPGYQGEAIHGPYDDPDGDSDADSGVPDYTGAGVEQVFELFSATAPKGWRVELIEGEICATPPADADHELIVSELTDQVAERRRDRSLRNWTGIGLNVPGASETGHVVPDLVIAPARSFQGDQKWNDPSPALLVAEVTSTSTADRDREKKIHGYARAGIPVYLLIDREEGEVTVYSEPSDDDYAKGAKHKLGLTVSLPAPLGFDLDTAEF</sequence>
<organism evidence="3 4">
    <name type="scientific">Streptomyces shaanxiensis</name>
    <dbReference type="NCBI Taxonomy" id="653357"/>
    <lineage>
        <taxon>Bacteria</taxon>
        <taxon>Bacillati</taxon>
        <taxon>Actinomycetota</taxon>
        <taxon>Actinomycetes</taxon>
        <taxon>Kitasatosporales</taxon>
        <taxon>Streptomycetaceae</taxon>
        <taxon>Streptomyces</taxon>
    </lineage>
</organism>
<feature type="region of interest" description="Disordered" evidence="1">
    <location>
        <begin position="39"/>
        <end position="60"/>
    </location>
</feature>
<dbReference type="InterPro" id="IPR011335">
    <property type="entry name" value="Restrct_endonuc-II-like"/>
</dbReference>
<dbReference type="Proteomes" id="UP001499984">
    <property type="component" value="Unassembled WGS sequence"/>
</dbReference>
<gene>
    <name evidence="3" type="ORF">GCM10022233_44530</name>
</gene>
<name>A0ABP7VE70_9ACTN</name>
<comment type="caution">
    <text evidence="3">The sequence shown here is derived from an EMBL/GenBank/DDBJ whole genome shotgun (WGS) entry which is preliminary data.</text>
</comment>
<dbReference type="InterPro" id="IPR008538">
    <property type="entry name" value="Uma2"/>
</dbReference>